<proteinExistence type="inferred from homology"/>
<evidence type="ECO:0000259" key="6">
    <source>
        <dbReference type="Pfam" id="PF00151"/>
    </source>
</evidence>
<evidence type="ECO:0000313" key="7">
    <source>
        <dbReference type="Proteomes" id="UP001652582"/>
    </source>
</evidence>
<dbReference type="Proteomes" id="UP001652582">
    <property type="component" value="Chromosome 17"/>
</dbReference>
<dbReference type="PANTHER" id="PTHR11610:SF178">
    <property type="entry name" value="LIPASE MEMBER H-A-LIKE PROTEIN"/>
    <property type="match status" value="1"/>
</dbReference>
<dbReference type="PRINTS" id="PR00821">
    <property type="entry name" value="TAGLIPASE"/>
</dbReference>
<feature type="signal peptide" evidence="5">
    <location>
        <begin position="1"/>
        <end position="17"/>
    </location>
</feature>
<gene>
    <name evidence="8" type="primary">LOC112045400</name>
</gene>
<dbReference type="SUPFAM" id="SSF53474">
    <property type="entry name" value="alpha/beta-Hydrolases"/>
    <property type="match status" value="1"/>
</dbReference>
<dbReference type="InterPro" id="IPR000734">
    <property type="entry name" value="TAG_lipase"/>
</dbReference>
<evidence type="ECO:0000313" key="8">
    <source>
        <dbReference type="RefSeq" id="XP_052742654.1"/>
    </source>
</evidence>
<evidence type="ECO:0000256" key="3">
    <source>
        <dbReference type="ARBA" id="ARBA00022525"/>
    </source>
</evidence>
<evidence type="ECO:0000256" key="4">
    <source>
        <dbReference type="RuleBase" id="RU004262"/>
    </source>
</evidence>
<name>A0ABM3LUB1_BICAN</name>
<dbReference type="GeneID" id="112045400"/>
<dbReference type="InterPro" id="IPR029058">
    <property type="entry name" value="AB_hydrolase_fold"/>
</dbReference>
<dbReference type="RefSeq" id="XP_052742654.1">
    <property type="nucleotide sequence ID" value="XM_052886694.1"/>
</dbReference>
<dbReference type="Pfam" id="PF00151">
    <property type="entry name" value="Lipase"/>
    <property type="match status" value="1"/>
</dbReference>
<evidence type="ECO:0000256" key="1">
    <source>
        <dbReference type="ARBA" id="ARBA00004613"/>
    </source>
</evidence>
<comment type="similarity">
    <text evidence="2 4">Belongs to the AB hydrolase superfamily. Lipase family.</text>
</comment>
<reference evidence="8" key="1">
    <citation type="submission" date="2025-08" db="UniProtKB">
        <authorList>
            <consortium name="RefSeq"/>
        </authorList>
    </citation>
    <scope>IDENTIFICATION</scope>
</reference>
<accession>A0ABM3LUB1</accession>
<organism evidence="7 8">
    <name type="scientific">Bicyclus anynana</name>
    <name type="common">Squinting bush brown butterfly</name>
    <dbReference type="NCBI Taxonomy" id="110368"/>
    <lineage>
        <taxon>Eukaryota</taxon>
        <taxon>Metazoa</taxon>
        <taxon>Ecdysozoa</taxon>
        <taxon>Arthropoda</taxon>
        <taxon>Hexapoda</taxon>
        <taxon>Insecta</taxon>
        <taxon>Pterygota</taxon>
        <taxon>Neoptera</taxon>
        <taxon>Endopterygota</taxon>
        <taxon>Lepidoptera</taxon>
        <taxon>Glossata</taxon>
        <taxon>Ditrysia</taxon>
        <taxon>Papilionoidea</taxon>
        <taxon>Nymphalidae</taxon>
        <taxon>Satyrinae</taxon>
        <taxon>Satyrini</taxon>
        <taxon>Mycalesina</taxon>
        <taxon>Bicyclus</taxon>
    </lineage>
</organism>
<evidence type="ECO:0000256" key="5">
    <source>
        <dbReference type="SAM" id="SignalP"/>
    </source>
</evidence>
<dbReference type="Gene3D" id="3.40.50.1820">
    <property type="entry name" value="alpha/beta hydrolase"/>
    <property type="match status" value="1"/>
</dbReference>
<keyword evidence="5" id="KW-0732">Signal</keyword>
<sequence length="329" mass="36433">MKAILCILFLAVCSAVAGPIELIDGKYPRFFDFEDEDGVIHKVDLLEPVDMELLNDIQMNPANNQYQLFTRRNPTNHQTLRINDANSVRSSNFDARHPTIVISHGWLSNMKTNLNPVIRDVYLRRQETNVIVLDWRKLALAPYPTAARGVPDIGRGLGQFLDFLHRTTGAPYNTMHLIGFSLGGHVVGNAGRFLGGRVARITSLDPAGPLWSNNDQRVRPSDGVYVEAIHTNGGLAGLGIGSPVANVDFFPNGGKSQPGCYTPICDHNRAWEFFAATIPRNHLIGRQCANMNEVNRNNCNGASLPLGNIYLNKRGSGIFRVNTGRRYPF</sequence>
<dbReference type="PANTHER" id="PTHR11610">
    <property type="entry name" value="LIPASE"/>
    <property type="match status" value="1"/>
</dbReference>
<keyword evidence="3" id="KW-0964">Secreted</keyword>
<dbReference type="InterPro" id="IPR033906">
    <property type="entry name" value="Lipase_N"/>
</dbReference>
<comment type="subcellular location">
    <subcellularLocation>
        <location evidence="1">Secreted</location>
    </subcellularLocation>
</comment>
<dbReference type="InterPro" id="IPR013818">
    <property type="entry name" value="Lipase"/>
</dbReference>
<feature type="chain" id="PRO_5045550610" evidence="5">
    <location>
        <begin position="18"/>
        <end position="329"/>
    </location>
</feature>
<protein>
    <submittedName>
        <fullName evidence="8">Pancreatic lipase-related protein 2-like</fullName>
    </submittedName>
</protein>
<keyword evidence="7" id="KW-1185">Reference proteome</keyword>
<evidence type="ECO:0000256" key="2">
    <source>
        <dbReference type="ARBA" id="ARBA00010701"/>
    </source>
</evidence>
<dbReference type="CDD" id="cd00707">
    <property type="entry name" value="Pancreat_lipase_like"/>
    <property type="match status" value="1"/>
</dbReference>
<feature type="domain" description="Lipase" evidence="6">
    <location>
        <begin position="58"/>
        <end position="301"/>
    </location>
</feature>